<reference evidence="2 3" key="1">
    <citation type="submission" date="2017-10" db="EMBL/GenBank/DDBJ databases">
        <title>Antibacterial composition for extension of chilled fish shelf life and decreasing of risk of food-borne infections, bacteriophage strains for its preparation.</title>
        <authorList>
            <person name="Zulkarneev E.R."/>
            <person name="Aleshkin A.V."/>
            <person name="Rubalsky O.V."/>
            <person name="Kiseleva I.A."/>
            <person name="Rubalskii E.O."/>
            <person name="Lebedev S.N."/>
        </authorList>
    </citation>
    <scope>NUCLEOTIDE SEQUENCE [LARGE SCALE GENOMIC DNA]</scope>
</reference>
<gene>
    <name evidence="2" type="ORF">Ah1_00278</name>
</gene>
<accession>A0A2H4YFT3</accession>
<name>A0A2H4YFT3_9CAUD</name>
<dbReference type="Proteomes" id="UP000240934">
    <property type="component" value="Segment"/>
</dbReference>
<proteinExistence type="predicted"/>
<organism evidence="2 3">
    <name type="scientific">Aeromonas phage Ah1</name>
    <dbReference type="NCBI Taxonomy" id="2053701"/>
    <lineage>
        <taxon>Viruses</taxon>
        <taxon>Duplodnaviria</taxon>
        <taxon>Heunggongvirae</taxon>
        <taxon>Uroviricota</taxon>
        <taxon>Caudoviricetes</taxon>
        <taxon>Pantevenvirales</taxon>
        <taxon>Straboviridae</taxon>
        <taxon>Cinqassovirus</taxon>
        <taxon>Cinqassovirus ah1</taxon>
    </lineage>
</organism>
<keyword evidence="3" id="KW-1185">Reference proteome</keyword>
<evidence type="ECO:0000313" key="3">
    <source>
        <dbReference type="Proteomes" id="UP000240934"/>
    </source>
</evidence>
<feature type="region of interest" description="Disordered" evidence="1">
    <location>
        <begin position="48"/>
        <end position="71"/>
    </location>
</feature>
<sequence length="143" mass="16016">MAGKKSSRGKGHFATYKTAGLFVKNKTRDIERHVAANPQDEAAKAALKKVPAKSSRWGYAGPKNPKKGAQESRLDVALTRLVRKAERVYKYVKDTESLVLGKQNRIVDAETQRTEFKFKRHAPRPTGAETQSPVTKKKVRRGK</sequence>
<protein>
    <submittedName>
        <fullName evidence="2">Uncharacterized protein</fullName>
    </submittedName>
</protein>
<evidence type="ECO:0000256" key="1">
    <source>
        <dbReference type="SAM" id="MobiDB-lite"/>
    </source>
</evidence>
<dbReference type="EMBL" id="MG250483">
    <property type="protein sequence ID" value="AUE22796.1"/>
    <property type="molecule type" value="Genomic_DNA"/>
</dbReference>
<feature type="region of interest" description="Disordered" evidence="1">
    <location>
        <begin position="112"/>
        <end position="143"/>
    </location>
</feature>
<evidence type="ECO:0000313" key="2">
    <source>
        <dbReference type="EMBL" id="AUE22796.1"/>
    </source>
</evidence>